<feature type="region of interest" description="Disordered" evidence="1">
    <location>
        <begin position="151"/>
        <end position="175"/>
    </location>
</feature>
<comment type="caution">
    <text evidence="2">The sequence shown here is derived from an EMBL/GenBank/DDBJ whole genome shotgun (WGS) entry which is preliminary data.</text>
</comment>
<reference evidence="2 3" key="1">
    <citation type="submission" date="2015-07" db="EMBL/GenBank/DDBJ databases">
        <title>Comparative genomics of the Sigatoka disease complex on banana suggests a link between parallel evolutionary changes in Pseudocercospora fijiensis and Pseudocercospora eumusae and increased virulence on the banana host.</title>
        <authorList>
            <person name="Chang T.-C."/>
            <person name="Salvucci A."/>
            <person name="Crous P.W."/>
            <person name="Stergiopoulos I."/>
        </authorList>
    </citation>
    <scope>NUCLEOTIDE SEQUENCE [LARGE SCALE GENOMIC DNA]</scope>
    <source>
        <strain evidence="2 3">CBS 116634</strain>
    </source>
</reference>
<keyword evidence="3" id="KW-1185">Reference proteome</keyword>
<evidence type="ECO:0000313" key="2">
    <source>
        <dbReference type="EMBL" id="KXT18591.1"/>
    </source>
</evidence>
<feature type="compositionally biased region" description="Polar residues" evidence="1">
    <location>
        <begin position="22"/>
        <end position="31"/>
    </location>
</feature>
<evidence type="ECO:0000256" key="1">
    <source>
        <dbReference type="SAM" id="MobiDB-lite"/>
    </source>
</evidence>
<protein>
    <recommendedName>
        <fullName evidence="4">Stress response protein Rds1</fullName>
    </recommendedName>
</protein>
<dbReference type="Proteomes" id="UP000073492">
    <property type="component" value="Unassembled WGS sequence"/>
</dbReference>
<feature type="region of interest" description="Disordered" evidence="1">
    <location>
        <begin position="1"/>
        <end position="31"/>
    </location>
</feature>
<evidence type="ECO:0000313" key="3">
    <source>
        <dbReference type="Proteomes" id="UP000073492"/>
    </source>
</evidence>
<accession>A0A139IV07</accession>
<dbReference type="AlphaFoldDB" id="A0A139IV07"/>
<dbReference type="OrthoDB" id="2098436at2759"/>
<name>A0A139IV07_9PEZI</name>
<organism evidence="2 3">
    <name type="scientific">Pseudocercospora musae</name>
    <dbReference type="NCBI Taxonomy" id="113226"/>
    <lineage>
        <taxon>Eukaryota</taxon>
        <taxon>Fungi</taxon>
        <taxon>Dikarya</taxon>
        <taxon>Ascomycota</taxon>
        <taxon>Pezizomycotina</taxon>
        <taxon>Dothideomycetes</taxon>
        <taxon>Dothideomycetidae</taxon>
        <taxon>Mycosphaerellales</taxon>
        <taxon>Mycosphaerellaceae</taxon>
        <taxon>Pseudocercospora</taxon>
    </lineage>
</organism>
<feature type="compositionally biased region" description="Polar residues" evidence="1">
    <location>
        <begin position="1"/>
        <end position="15"/>
    </location>
</feature>
<feature type="compositionally biased region" description="Polar residues" evidence="1">
    <location>
        <begin position="151"/>
        <end position="167"/>
    </location>
</feature>
<feature type="region of interest" description="Disordered" evidence="1">
    <location>
        <begin position="406"/>
        <end position="426"/>
    </location>
</feature>
<feature type="region of interest" description="Disordered" evidence="1">
    <location>
        <begin position="80"/>
        <end position="99"/>
    </location>
</feature>
<evidence type="ECO:0008006" key="4">
    <source>
        <dbReference type="Google" id="ProtNLM"/>
    </source>
</evidence>
<dbReference type="Pfam" id="PF13668">
    <property type="entry name" value="Ferritin_2"/>
    <property type="match status" value="1"/>
</dbReference>
<dbReference type="STRING" id="113226.A0A139IV07"/>
<proteinExistence type="predicted"/>
<dbReference type="PANTHER" id="PTHR38705:SF1">
    <property type="entry name" value="PROTEIN RDS1"/>
    <property type="match status" value="1"/>
</dbReference>
<dbReference type="PANTHER" id="PTHR38705">
    <property type="entry name" value="PROTEIN RDS1"/>
    <property type="match status" value="1"/>
</dbReference>
<dbReference type="EMBL" id="LFZO01000005">
    <property type="protein sequence ID" value="KXT18591.1"/>
    <property type="molecule type" value="Genomic_DNA"/>
</dbReference>
<gene>
    <name evidence="2" type="ORF">AC579_9812</name>
</gene>
<sequence length="564" mass="60281">MTESVSEVYMTSSPQRHLVHASSPTSEQSTSDKMLPSLLVLAAAAAAIPAPQAAYPVPSASLSSFGSSATASGSAAAGSAAADQDGNVSGYPNADAPYASEEPTPIIAVPTSFGMDSQVSAIETAAPTGTEEGAAGPQRSRWVTGTTTHGPFQGEATTTGAVSNSPLGTAIPTLPPNPTATYYNTDGALQNPQPIPYAPAGGLGTNGSLPRYQVESDFDYESITLGLYQEWIELDTFNNAVATFSEEDFLAAGLTKEDISLIQFMAQQEQGHATLLSNMLGETAPPQCTYNYPYTNVREFVDFNQMLTRWGESGVWGFINHLDSREVGQLLAQSIATEARQEMIFRQMSGLHPMPVWFETGIPQSWAWTFLAPYISSCPENTTRLAWQNFPALHVVNQANINRVSPNDTADWERTDNRTSSPATIPPQAESCINLNKTGYGCGPGIAHNRSEPLSFPGKQVRFLWDTPGQPVGPNNSYVTSTMAGEPKWVAWAAQLNLTYTPLTVTGPNEGYTYQPAGEVYEGGQGIVNGTMFVALTDTDMFLTPFNLSMINPHVVALGVYQAG</sequence>
<dbReference type="InterPro" id="IPR039254">
    <property type="entry name" value="Rds1"/>
</dbReference>